<keyword evidence="2" id="KW-0677">Repeat</keyword>
<keyword evidence="6" id="KW-1185">Reference proteome</keyword>
<dbReference type="AlphaFoldDB" id="A0A8J6APB1"/>
<dbReference type="Gene3D" id="2.130.10.10">
    <property type="entry name" value="YVTN repeat-like/Quinoprotein amine dehydrogenase"/>
    <property type="match status" value="2"/>
</dbReference>
<accession>A0A8J6APB1</accession>
<dbReference type="Pfam" id="PF00400">
    <property type="entry name" value="WD40"/>
    <property type="match status" value="1"/>
</dbReference>
<dbReference type="PROSITE" id="PS50294">
    <property type="entry name" value="WD_REPEATS_REGION"/>
    <property type="match status" value="1"/>
</dbReference>
<comment type="caution">
    <text evidence="5">The sequence shown here is derived from an EMBL/GenBank/DDBJ whole genome shotgun (WGS) entry which is preliminary data.</text>
</comment>
<evidence type="ECO:0000313" key="6">
    <source>
        <dbReference type="Proteomes" id="UP000717585"/>
    </source>
</evidence>
<dbReference type="PANTHER" id="PTHR19848:SF8">
    <property type="entry name" value="F-BOX AND WD REPEAT DOMAIN CONTAINING 7"/>
    <property type="match status" value="1"/>
</dbReference>
<dbReference type="Proteomes" id="UP000717585">
    <property type="component" value="Unassembled WGS sequence"/>
</dbReference>
<dbReference type="PANTHER" id="PTHR19848">
    <property type="entry name" value="WD40 REPEAT PROTEIN"/>
    <property type="match status" value="1"/>
</dbReference>
<dbReference type="EMBL" id="JAHDYR010000067">
    <property type="protein sequence ID" value="KAG9389701.1"/>
    <property type="molecule type" value="Genomic_DNA"/>
</dbReference>
<feature type="compositionally biased region" description="Pro residues" evidence="4">
    <location>
        <begin position="349"/>
        <end position="360"/>
    </location>
</feature>
<name>A0A8J6APB1_9EUKA</name>
<evidence type="ECO:0000256" key="3">
    <source>
        <dbReference type="PROSITE-ProRule" id="PRU00221"/>
    </source>
</evidence>
<evidence type="ECO:0000313" key="5">
    <source>
        <dbReference type="EMBL" id="KAG9389701.1"/>
    </source>
</evidence>
<feature type="repeat" description="WD" evidence="3">
    <location>
        <begin position="175"/>
        <end position="213"/>
    </location>
</feature>
<dbReference type="PROSITE" id="PS50082">
    <property type="entry name" value="WD_REPEATS_2"/>
    <property type="match status" value="1"/>
</dbReference>
<gene>
    <name evidence="5" type="ORF">J8273_8375</name>
</gene>
<feature type="region of interest" description="Disordered" evidence="4">
    <location>
        <begin position="331"/>
        <end position="406"/>
    </location>
</feature>
<keyword evidence="1 3" id="KW-0853">WD repeat</keyword>
<dbReference type="InterPro" id="IPR036322">
    <property type="entry name" value="WD40_repeat_dom_sf"/>
</dbReference>
<sequence length="587" mass="64196">MAPTAEYIVTGSSNGDVQFISIGLGTVLCELPHPEDSVTCLAIGKTHDGTTDMLAVGFHSGRVFVYDCTNLNAVVPVTRFTENVATATCVAFYFGQVSVMLAVGCEAPGRSHHPVLVYAISPSPRLKFELQNHESPLTSVLFTPNKWLLSGDQAGRVVVGDVAHEAFKLKREILHQAPIYDIGLHPSERVVAVSSGDRTIRFWDLNSRETAKWCSAGKTPRSDSQFPKLHYTAPAGQYVLGLSPHAVLTWTRPPAGVREATLVSTVPESLGEVLAVAGRGGAEGQHAVFVLSKDADRGCISLWRLPAPGSEPPRRQVPEPVLAPLRVTTAMPESRARAQPQPQVQPVSAPEPTPPPPAPVPVAKVNLQQTPTPAPPRDSPFAPADPEDDRPPFDPNPLPDDKQEEADPISKAIAELEGRFDQMEQAKERVAAVSECYQMMAFNRMFSEIRATPAQTTWLMFMFLTNVDFRKMSIGVRDLVQLVPLLTPLFRSDDPVYVEMGLSTMARVLETFTPILARMVGISEEGREDPAQLDKYTRAMRVHAIVQQAFEEVAEVAKRRGNPKAVRDGLELVRNCQLTYETTVVPV</sequence>
<evidence type="ECO:0000256" key="1">
    <source>
        <dbReference type="ARBA" id="ARBA00022574"/>
    </source>
</evidence>
<organism evidence="5 6">
    <name type="scientific">Carpediemonas membranifera</name>
    <dbReference type="NCBI Taxonomy" id="201153"/>
    <lineage>
        <taxon>Eukaryota</taxon>
        <taxon>Metamonada</taxon>
        <taxon>Carpediemonas-like organisms</taxon>
        <taxon>Carpediemonas</taxon>
    </lineage>
</organism>
<dbReference type="SMART" id="SM00320">
    <property type="entry name" value="WD40"/>
    <property type="match status" value="3"/>
</dbReference>
<dbReference type="InterPro" id="IPR001680">
    <property type="entry name" value="WD40_rpt"/>
</dbReference>
<reference evidence="5" key="1">
    <citation type="submission" date="2021-05" db="EMBL/GenBank/DDBJ databases">
        <title>A free-living protist that lacks canonical eukaryotic 1 DNA replication and segregation systems.</title>
        <authorList>
            <person name="Salas-Leiva D.E."/>
            <person name="Tromer E.C."/>
            <person name="Curtis B.A."/>
            <person name="Jerlstrom-Hultqvist J."/>
            <person name="Kolisko M."/>
            <person name="Yi Z."/>
            <person name="Salas-Leiva J.S."/>
            <person name="Gallot-Lavallee L."/>
            <person name="Kops G.J.P.L."/>
            <person name="Archibald J.M."/>
            <person name="Simpson A.G.B."/>
            <person name="Roger A.J."/>
        </authorList>
    </citation>
    <scope>NUCLEOTIDE SEQUENCE</scope>
    <source>
        <strain evidence="5">BICM</strain>
    </source>
</reference>
<feature type="compositionally biased region" description="Low complexity" evidence="4">
    <location>
        <begin position="337"/>
        <end position="348"/>
    </location>
</feature>
<proteinExistence type="predicted"/>
<dbReference type="SUPFAM" id="SSF50978">
    <property type="entry name" value="WD40 repeat-like"/>
    <property type="match status" value="1"/>
</dbReference>
<evidence type="ECO:0000256" key="4">
    <source>
        <dbReference type="SAM" id="MobiDB-lite"/>
    </source>
</evidence>
<evidence type="ECO:0000256" key="2">
    <source>
        <dbReference type="ARBA" id="ARBA00022737"/>
    </source>
</evidence>
<dbReference type="OrthoDB" id="9930272at2759"/>
<dbReference type="InterPro" id="IPR015943">
    <property type="entry name" value="WD40/YVTN_repeat-like_dom_sf"/>
</dbReference>
<protein>
    <submittedName>
        <fullName evidence="5">WD domain G-beta repeat</fullName>
    </submittedName>
</protein>